<sequence>MEFLEHTTLHSAKGGACGRVAETSGWGYQDLEEGIGRGESVDHFLPGESFTSIIETLREGRQQMFVFQDRKNLPFLYLEPPAMLFFFMTFKFQLEICAPIQGNHLWHLARC</sequence>
<organism evidence="1 2">
    <name type="scientific">Zizania palustris</name>
    <name type="common">Northern wild rice</name>
    <dbReference type="NCBI Taxonomy" id="103762"/>
    <lineage>
        <taxon>Eukaryota</taxon>
        <taxon>Viridiplantae</taxon>
        <taxon>Streptophyta</taxon>
        <taxon>Embryophyta</taxon>
        <taxon>Tracheophyta</taxon>
        <taxon>Spermatophyta</taxon>
        <taxon>Magnoliopsida</taxon>
        <taxon>Liliopsida</taxon>
        <taxon>Poales</taxon>
        <taxon>Poaceae</taxon>
        <taxon>BOP clade</taxon>
        <taxon>Oryzoideae</taxon>
        <taxon>Oryzeae</taxon>
        <taxon>Zizaniinae</taxon>
        <taxon>Zizania</taxon>
    </lineage>
</organism>
<name>A0A8J5REN5_ZIZPA</name>
<gene>
    <name evidence="1" type="ORF">GUJ93_ZPchr0008g11970</name>
</gene>
<reference evidence="1" key="2">
    <citation type="submission" date="2021-02" db="EMBL/GenBank/DDBJ databases">
        <authorList>
            <person name="Kimball J.A."/>
            <person name="Haas M.W."/>
            <person name="Macchietto M."/>
            <person name="Kono T."/>
            <person name="Duquette J."/>
            <person name="Shao M."/>
        </authorList>
    </citation>
    <scope>NUCLEOTIDE SEQUENCE</scope>
    <source>
        <tissue evidence="1">Fresh leaf tissue</tissue>
    </source>
</reference>
<accession>A0A8J5REN5</accession>
<dbReference type="AlphaFoldDB" id="A0A8J5REN5"/>
<protein>
    <submittedName>
        <fullName evidence="1">Uncharacterized protein</fullName>
    </submittedName>
</protein>
<dbReference type="EMBL" id="JAAALK010000290">
    <property type="protein sequence ID" value="KAG8045262.1"/>
    <property type="molecule type" value="Genomic_DNA"/>
</dbReference>
<evidence type="ECO:0000313" key="2">
    <source>
        <dbReference type="Proteomes" id="UP000729402"/>
    </source>
</evidence>
<reference evidence="1" key="1">
    <citation type="journal article" date="2021" name="bioRxiv">
        <title>Whole Genome Assembly and Annotation of Northern Wild Rice, Zizania palustris L., Supports a Whole Genome Duplication in the Zizania Genus.</title>
        <authorList>
            <person name="Haas M."/>
            <person name="Kono T."/>
            <person name="Macchietto M."/>
            <person name="Millas R."/>
            <person name="McGilp L."/>
            <person name="Shao M."/>
            <person name="Duquette J."/>
            <person name="Hirsch C.N."/>
            <person name="Kimball J."/>
        </authorList>
    </citation>
    <scope>NUCLEOTIDE SEQUENCE</scope>
    <source>
        <tissue evidence="1">Fresh leaf tissue</tissue>
    </source>
</reference>
<proteinExistence type="predicted"/>
<comment type="caution">
    <text evidence="1">The sequence shown here is derived from an EMBL/GenBank/DDBJ whole genome shotgun (WGS) entry which is preliminary data.</text>
</comment>
<dbReference type="Proteomes" id="UP000729402">
    <property type="component" value="Unassembled WGS sequence"/>
</dbReference>
<keyword evidence="2" id="KW-1185">Reference proteome</keyword>
<evidence type="ECO:0000313" key="1">
    <source>
        <dbReference type="EMBL" id="KAG8045262.1"/>
    </source>
</evidence>